<evidence type="ECO:0000313" key="6">
    <source>
        <dbReference type="Proteomes" id="UP001596547"/>
    </source>
</evidence>
<dbReference type="InterPro" id="IPR050642">
    <property type="entry name" value="PDH_E1_Alpha_Subunit"/>
</dbReference>
<dbReference type="GO" id="GO:0044272">
    <property type="term" value="P:sulfur compound biosynthetic process"/>
    <property type="evidence" value="ECO:0007669"/>
    <property type="project" value="UniProtKB-ARBA"/>
</dbReference>
<evidence type="ECO:0000313" key="5">
    <source>
        <dbReference type="EMBL" id="MFC7319110.1"/>
    </source>
</evidence>
<dbReference type="Pfam" id="PF00676">
    <property type="entry name" value="E1_dh"/>
    <property type="match status" value="1"/>
</dbReference>
<dbReference type="AlphaFoldDB" id="A0ABD6AFH3"/>
<comment type="cofactor">
    <cofactor evidence="1">
        <name>thiamine diphosphate</name>
        <dbReference type="ChEBI" id="CHEBI:58937"/>
    </cofactor>
</comment>
<keyword evidence="6" id="KW-1185">Reference proteome</keyword>
<keyword evidence="2" id="KW-0560">Oxidoreductase</keyword>
<name>A0ABD6AFH3_9EURY</name>
<gene>
    <name evidence="5" type="ORF">ACFQPE_20280</name>
</gene>
<dbReference type="PANTHER" id="PTHR11516:SF60">
    <property type="entry name" value="PYRUVATE DEHYDROGENASE E1 COMPONENT SUBUNIT ALPHA"/>
    <property type="match status" value="1"/>
</dbReference>
<keyword evidence="3" id="KW-0786">Thiamine pyrophosphate</keyword>
<proteinExistence type="predicted"/>
<dbReference type="GO" id="GO:0016491">
    <property type="term" value="F:oxidoreductase activity"/>
    <property type="evidence" value="ECO:0007669"/>
    <property type="project" value="UniProtKB-KW"/>
</dbReference>
<dbReference type="RefSeq" id="WP_276306066.1">
    <property type="nucleotide sequence ID" value="NZ_CP119993.1"/>
</dbReference>
<dbReference type="Gene3D" id="3.40.50.970">
    <property type="match status" value="1"/>
</dbReference>
<dbReference type="GeneID" id="79317699"/>
<dbReference type="GO" id="GO:0006082">
    <property type="term" value="P:organic acid metabolic process"/>
    <property type="evidence" value="ECO:0007669"/>
    <property type="project" value="UniProtKB-ARBA"/>
</dbReference>
<evidence type="ECO:0000259" key="4">
    <source>
        <dbReference type="Pfam" id="PF00676"/>
    </source>
</evidence>
<organism evidence="5 6">
    <name type="scientific">Halomarina halobia</name>
    <dbReference type="NCBI Taxonomy" id="3033386"/>
    <lineage>
        <taxon>Archaea</taxon>
        <taxon>Methanobacteriati</taxon>
        <taxon>Methanobacteriota</taxon>
        <taxon>Stenosarchaea group</taxon>
        <taxon>Halobacteria</taxon>
        <taxon>Halobacteriales</taxon>
        <taxon>Natronomonadaceae</taxon>
        <taxon>Halomarina</taxon>
    </lineage>
</organism>
<reference evidence="5 6" key="1">
    <citation type="journal article" date="2019" name="Int. J. Syst. Evol. Microbiol.">
        <title>The Global Catalogue of Microorganisms (GCM) 10K type strain sequencing project: providing services to taxonomists for standard genome sequencing and annotation.</title>
        <authorList>
            <consortium name="The Broad Institute Genomics Platform"/>
            <consortium name="The Broad Institute Genome Sequencing Center for Infectious Disease"/>
            <person name="Wu L."/>
            <person name="Ma J."/>
        </authorList>
    </citation>
    <scope>NUCLEOTIDE SEQUENCE [LARGE SCALE GENOMIC DNA]</scope>
    <source>
        <strain evidence="5 6">PSR21</strain>
    </source>
</reference>
<sequence>MASERETTIHEHSPETVEHLLRDMLRIRIFDDVALQQFKEGDIPGFLHLCHGHEGSHAGMGAALRDDDWLAVGGSRLHGQYIVKGVPMTEIMAEIYGKATGPNKGKGGSMHLADIDRRLYGHAATIGSGQNPAVGMALGEQMNETGNAVVTTIGDGGTSRGSFHTALVFASVWDLPIVFVIENNGFAISYDTQRNYKIERLSDYGKPLKIPSTSIDGRDPLEVYETVSEALDRARDGGGPTVIEIRVRRIRGHFEGDKEVYRTAEEKQESSEKWDPIVRFRKELLRSEFMSEDEYDAIREEIEAEVRDAVEFAEESPPPNPDVAYEDIYVRPFYGEGE</sequence>
<feature type="domain" description="Dehydrogenase E1 component" evidence="4">
    <location>
        <begin position="24"/>
        <end position="321"/>
    </location>
</feature>
<evidence type="ECO:0000256" key="2">
    <source>
        <dbReference type="ARBA" id="ARBA00023002"/>
    </source>
</evidence>
<dbReference type="InterPro" id="IPR029061">
    <property type="entry name" value="THDP-binding"/>
</dbReference>
<protein>
    <submittedName>
        <fullName evidence="5">Thiamine pyrophosphate-dependent dehydrogenase E1 component subunit alpha</fullName>
    </submittedName>
</protein>
<dbReference type="SUPFAM" id="SSF52518">
    <property type="entry name" value="Thiamin diphosphate-binding fold (THDP-binding)"/>
    <property type="match status" value="1"/>
</dbReference>
<dbReference type="InterPro" id="IPR001017">
    <property type="entry name" value="DH_E1"/>
</dbReference>
<dbReference type="CDD" id="cd02000">
    <property type="entry name" value="TPP_E1_PDC_ADC_BCADC"/>
    <property type="match status" value="1"/>
</dbReference>
<dbReference type="Proteomes" id="UP001596547">
    <property type="component" value="Unassembled WGS sequence"/>
</dbReference>
<dbReference type="EMBL" id="JBHTBF010000003">
    <property type="protein sequence ID" value="MFC7319110.1"/>
    <property type="molecule type" value="Genomic_DNA"/>
</dbReference>
<evidence type="ECO:0000256" key="1">
    <source>
        <dbReference type="ARBA" id="ARBA00001964"/>
    </source>
</evidence>
<comment type="caution">
    <text evidence="5">The sequence shown here is derived from an EMBL/GenBank/DDBJ whole genome shotgun (WGS) entry which is preliminary data.</text>
</comment>
<accession>A0ABD6AFH3</accession>
<dbReference type="PANTHER" id="PTHR11516">
    <property type="entry name" value="PYRUVATE DEHYDROGENASE E1 COMPONENT, ALPHA SUBUNIT BACTERIAL AND ORGANELLAR"/>
    <property type="match status" value="1"/>
</dbReference>
<evidence type="ECO:0000256" key="3">
    <source>
        <dbReference type="ARBA" id="ARBA00023052"/>
    </source>
</evidence>